<keyword evidence="6" id="KW-0540">Nuclease</keyword>
<evidence type="ECO:0000256" key="6">
    <source>
        <dbReference type="ARBA" id="ARBA00022722"/>
    </source>
</evidence>
<dbReference type="InterPro" id="IPR012337">
    <property type="entry name" value="RNaseH-like_sf"/>
</dbReference>
<feature type="domain" description="RNase H type-1" evidence="11">
    <location>
        <begin position="1"/>
        <end position="126"/>
    </location>
</feature>
<organism evidence="12">
    <name type="scientific">viral metagenome</name>
    <dbReference type="NCBI Taxonomy" id="1070528"/>
    <lineage>
        <taxon>unclassified sequences</taxon>
        <taxon>metagenomes</taxon>
        <taxon>organismal metagenomes</taxon>
    </lineage>
</organism>
<evidence type="ECO:0000256" key="10">
    <source>
        <dbReference type="ARBA" id="ARBA00022842"/>
    </source>
</evidence>
<evidence type="ECO:0000313" key="12">
    <source>
        <dbReference type="EMBL" id="QHT98709.1"/>
    </source>
</evidence>
<dbReference type="Gene3D" id="3.30.420.10">
    <property type="entry name" value="Ribonuclease H-like superfamily/Ribonuclease H"/>
    <property type="match status" value="1"/>
</dbReference>
<dbReference type="EC" id="3.1.26.4" evidence="5"/>
<evidence type="ECO:0000259" key="11">
    <source>
        <dbReference type="PROSITE" id="PS50879"/>
    </source>
</evidence>
<keyword evidence="10" id="KW-0460">Magnesium</keyword>
<dbReference type="Pfam" id="PF00075">
    <property type="entry name" value="RNase_H"/>
    <property type="match status" value="1"/>
</dbReference>
<evidence type="ECO:0000256" key="4">
    <source>
        <dbReference type="ARBA" id="ARBA00011245"/>
    </source>
</evidence>
<dbReference type="InterPro" id="IPR002156">
    <property type="entry name" value="RNaseH_domain"/>
</dbReference>
<evidence type="ECO:0000256" key="8">
    <source>
        <dbReference type="ARBA" id="ARBA00022759"/>
    </source>
</evidence>
<keyword evidence="7" id="KW-0479">Metal-binding</keyword>
<evidence type="ECO:0000256" key="3">
    <source>
        <dbReference type="ARBA" id="ARBA00005300"/>
    </source>
</evidence>
<comment type="catalytic activity">
    <reaction evidence="1">
        <text>Endonucleolytic cleavage to 5'-phosphomonoester.</text>
        <dbReference type="EC" id="3.1.26.4"/>
    </reaction>
</comment>
<comment type="similarity">
    <text evidence="3">Belongs to the RNase H family.</text>
</comment>
<dbReference type="EMBL" id="MN740295">
    <property type="protein sequence ID" value="QHT98709.1"/>
    <property type="molecule type" value="Genomic_DNA"/>
</dbReference>
<dbReference type="InterPro" id="IPR036397">
    <property type="entry name" value="RNaseH_sf"/>
</dbReference>
<evidence type="ECO:0000256" key="9">
    <source>
        <dbReference type="ARBA" id="ARBA00022801"/>
    </source>
</evidence>
<dbReference type="GO" id="GO:0046872">
    <property type="term" value="F:metal ion binding"/>
    <property type="evidence" value="ECO:0007669"/>
    <property type="project" value="UniProtKB-KW"/>
</dbReference>
<dbReference type="PANTHER" id="PTHR10642:SF26">
    <property type="entry name" value="RIBONUCLEASE H1"/>
    <property type="match status" value="1"/>
</dbReference>
<evidence type="ECO:0000256" key="5">
    <source>
        <dbReference type="ARBA" id="ARBA00012180"/>
    </source>
</evidence>
<dbReference type="GO" id="GO:0043137">
    <property type="term" value="P:DNA replication, removal of RNA primer"/>
    <property type="evidence" value="ECO:0007669"/>
    <property type="project" value="TreeGrafter"/>
</dbReference>
<dbReference type="PROSITE" id="PS50879">
    <property type="entry name" value="RNASE_H_1"/>
    <property type="match status" value="1"/>
</dbReference>
<keyword evidence="9" id="KW-0378">Hydrolase</keyword>
<keyword evidence="8" id="KW-0255">Endonuclease</keyword>
<evidence type="ECO:0000256" key="1">
    <source>
        <dbReference type="ARBA" id="ARBA00000077"/>
    </source>
</evidence>
<name>A0A6C0J1G1_9ZZZZ</name>
<comment type="subunit">
    <text evidence="4">Monomer.</text>
</comment>
<accession>A0A6C0J1G1</accession>
<dbReference type="GO" id="GO:0003676">
    <property type="term" value="F:nucleic acid binding"/>
    <property type="evidence" value="ECO:0007669"/>
    <property type="project" value="InterPro"/>
</dbReference>
<proteinExistence type="inferred from homology"/>
<dbReference type="InterPro" id="IPR022892">
    <property type="entry name" value="RNaseHI"/>
</dbReference>
<sequence length="128" mass="14770">MYKIYTDGSCLKNPGKGGWAFAIFKNNKLLQLGSGANSNTTNNRMELTAIIKALKFTKFKNIDIYSDSQWCINCAQNIWKKKANLDLWKEFENYSKTKNINFHWVKGHSGNKYNDFVDKLAFKEASQI</sequence>
<dbReference type="CDD" id="cd09278">
    <property type="entry name" value="RNase_HI_prokaryote_like"/>
    <property type="match status" value="1"/>
</dbReference>
<reference evidence="12" key="1">
    <citation type="journal article" date="2020" name="Nature">
        <title>Giant virus diversity and host interactions through global metagenomics.</title>
        <authorList>
            <person name="Schulz F."/>
            <person name="Roux S."/>
            <person name="Paez-Espino D."/>
            <person name="Jungbluth S."/>
            <person name="Walsh D.A."/>
            <person name="Denef V.J."/>
            <person name="McMahon K.D."/>
            <person name="Konstantinidis K.T."/>
            <person name="Eloe-Fadrosh E.A."/>
            <person name="Kyrpides N.C."/>
            <person name="Woyke T."/>
        </authorList>
    </citation>
    <scope>NUCLEOTIDE SEQUENCE</scope>
    <source>
        <strain evidence="12">GVMAG-M-3300025676-16</strain>
    </source>
</reference>
<dbReference type="GO" id="GO:0004523">
    <property type="term" value="F:RNA-DNA hybrid ribonuclease activity"/>
    <property type="evidence" value="ECO:0007669"/>
    <property type="project" value="UniProtKB-EC"/>
</dbReference>
<protein>
    <recommendedName>
        <fullName evidence="5">ribonuclease H</fullName>
        <ecNumber evidence="5">3.1.26.4</ecNumber>
    </recommendedName>
</protein>
<evidence type="ECO:0000256" key="7">
    <source>
        <dbReference type="ARBA" id="ARBA00022723"/>
    </source>
</evidence>
<evidence type="ECO:0000256" key="2">
    <source>
        <dbReference type="ARBA" id="ARBA00001946"/>
    </source>
</evidence>
<comment type="cofactor">
    <cofactor evidence="2">
        <name>Mg(2+)</name>
        <dbReference type="ChEBI" id="CHEBI:18420"/>
    </cofactor>
</comment>
<dbReference type="PANTHER" id="PTHR10642">
    <property type="entry name" value="RIBONUCLEASE H1"/>
    <property type="match status" value="1"/>
</dbReference>
<dbReference type="SUPFAM" id="SSF53098">
    <property type="entry name" value="Ribonuclease H-like"/>
    <property type="match status" value="1"/>
</dbReference>
<dbReference type="InterPro" id="IPR050092">
    <property type="entry name" value="RNase_H"/>
</dbReference>
<dbReference type="AlphaFoldDB" id="A0A6C0J1G1"/>